<comment type="similarity">
    <text evidence="2">Belongs to the G-protein coupled receptor 2 family. Adhesion G-protein coupled receptor (ADGR) subfamily.</text>
</comment>
<name>A0A8J1XY14_OWEFU</name>
<dbReference type="InterPro" id="IPR017981">
    <property type="entry name" value="GPCR_2-like_7TM"/>
</dbReference>
<dbReference type="Pfam" id="PF01825">
    <property type="entry name" value="GPS"/>
    <property type="match status" value="1"/>
</dbReference>
<dbReference type="GO" id="GO:0004930">
    <property type="term" value="F:G protein-coupled receptor activity"/>
    <property type="evidence" value="ECO:0007669"/>
    <property type="project" value="InterPro"/>
</dbReference>
<evidence type="ECO:0000256" key="7">
    <source>
        <dbReference type="ARBA" id="ARBA00023180"/>
    </source>
</evidence>
<dbReference type="SMART" id="SM00303">
    <property type="entry name" value="GPS"/>
    <property type="match status" value="1"/>
</dbReference>
<dbReference type="PROSITE" id="PS50041">
    <property type="entry name" value="C_TYPE_LECTIN_2"/>
    <property type="match status" value="1"/>
</dbReference>
<dbReference type="FunFam" id="1.20.1070.10:FF:000058">
    <property type="entry name" value="Adhesion G protein-coupled receptor F5"/>
    <property type="match status" value="1"/>
</dbReference>
<evidence type="ECO:0000313" key="12">
    <source>
        <dbReference type="Proteomes" id="UP000749559"/>
    </source>
</evidence>
<keyword evidence="5" id="KW-0472">Membrane</keyword>
<dbReference type="Proteomes" id="UP000749559">
    <property type="component" value="Unassembled WGS sequence"/>
</dbReference>
<keyword evidence="4" id="KW-1133">Transmembrane helix</keyword>
<dbReference type="PRINTS" id="PR00249">
    <property type="entry name" value="GPCRSECRETIN"/>
</dbReference>
<accession>A0A8J1XY14</accession>
<dbReference type="Gene3D" id="3.10.100.10">
    <property type="entry name" value="Mannose-Binding Protein A, subunit A"/>
    <property type="match status" value="1"/>
</dbReference>
<evidence type="ECO:0000259" key="8">
    <source>
        <dbReference type="PROSITE" id="PS50041"/>
    </source>
</evidence>
<comment type="caution">
    <text evidence="11">The sequence shown here is derived from an EMBL/GenBank/DDBJ whole genome shotgun (WGS) entry which is preliminary data.</text>
</comment>
<organism evidence="11 12">
    <name type="scientific">Owenia fusiformis</name>
    <name type="common">Polychaete worm</name>
    <dbReference type="NCBI Taxonomy" id="6347"/>
    <lineage>
        <taxon>Eukaryota</taxon>
        <taxon>Metazoa</taxon>
        <taxon>Spiralia</taxon>
        <taxon>Lophotrochozoa</taxon>
        <taxon>Annelida</taxon>
        <taxon>Polychaeta</taxon>
        <taxon>Sedentaria</taxon>
        <taxon>Canalipalpata</taxon>
        <taxon>Sabellida</taxon>
        <taxon>Oweniida</taxon>
        <taxon>Oweniidae</taxon>
        <taxon>Owenia</taxon>
    </lineage>
</organism>
<evidence type="ECO:0000259" key="10">
    <source>
        <dbReference type="PROSITE" id="PS50261"/>
    </source>
</evidence>
<dbReference type="Gene3D" id="1.20.1070.10">
    <property type="entry name" value="Rhodopsin 7-helix transmembrane proteins"/>
    <property type="match status" value="1"/>
</dbReference>
<dbReference type="InterPro" id="IPR016186">
    <property type="entry name" value="C-type_lectin-like/link_sf"/>
</dbReference>
<dbReference type="SUPFAM" id="SSF56436">
    <property type="entry name" value="C-type lectin-like"/>
    <property type="match status" value="1"/>
</dbReference>
<comment type="subcellular location">
    <subcellularLocation>
        <location evidence="1">Membrane</location>
        <topology evidence="1">Multi-pass membrane protein</topology>
    </subcellularLocation>
</comment>
<keyword evidence="6" id="KW-1015">Disulfide bond</keyword>
<dbReference type="GO" id="GO:0007189">
    <property type="term" value="P:adenylate cyclase-activating G protein-coupled receptor signaling pathway"/>
    <property type="evidence" value="ECO:0007669"/>
    <property type="project" value="TreeGrafter"/>
</dbReference>
<gene>
    <name evidence="11" type="ORF">OFUS_LOCUS19052</name>
</gene>
<dbReference type="CDD" id="cd15040">
    <property type="entry name" value="7tmB2_Adhesion"/>
    <property type="match status" value="1"/>
</dbReference>
<dbReference type="InterPro" id="IPR000203">
    <property type="entry name" value="GPS"/>
</dbReference>
<evidence type="ECO:0000256" key="1">
    <source>
        <dbReference type="ARBA" id="ARBA00004141"/>
    </source>
</evidence>
<dbReference type="SUPFAM" id="SSF81321">
    <property type="entry name" value="Family A G protein-coupled receptor-like"/>
    <property type="match status" value="1"/>
</dbReference>
<evidence type="ECO:0000259" key="9">
    <source>
        <dbReference type="PROSITE" id="PS50221"/>
    </source>
</evidence>
<feature type="domain" description="C-type lectin" evidence="8">
    <location>
        <begin position="41"/>
        <end position="164"/>
    </location>
</feature>
<dbReference type="GO" id="GO:0007166">
    <property type="term" value="P:cell surface receptor signaling pathway"/>
    <property type="evidence" value="ECO:0007669"/>
    <property type="project" value="InterPro"/>
</dbReference>
<sequence>MVSKMTILRHRWIILGLLVFSRGSSGFDNCGKKDSNNWVTNRGNSYKVFSDKKNLSEAENTCLRHNGHLTSVTDAEEFHFLQCITNEAKKIPVLLGITKNASVEVEKWTWIGNPDNILNNTVLEPFWTIYKSHQEGDCVEMTVNGQGFHMAKTKCGERIQFICKVTPMIRMEDNGSISSPGDLLDVMDNMPEIKAGNISNSDLTKIGSILIGYVDIMKEFKNVSKEQMVKFATTTLEIVSDLFDPGNAMAWSNNDDLSESTNLVANLVKTVDDTGSLLALKVDEALEIDTAEIIMKVKKVKPDSKRQRRDVEFVNKRNESISLPNEVFDARYGEIGVVNFEARDIGDILGVNEEGASVGSVVKGMSVFDGAGNAIVVNTTEPIVIIFSHSRPLGKEEEPVCGFLVYDDKGKSSWSSSGCRAHSSSVSSTTCHCNHLTSFAILMQTSDVKMSKMDDTALSIITYVGCAVSLLSLLLTVALYFIFRLYRSDRAFILLNLAAALIVSQTVFIVGADATHNKVACFVVAILLHYSFLACFFWMLNQGLFLYIKLRTRSAASRLRMSHFSATGWFPPAIIVGISVAVRHESYISDVHCWLSDRFYLRLSFIIPALAVVLVNCVVLGFVIKTFLSVKRNAEKNLVDKVRAGIRTSVVLLPVMGMTWVFGALAIQEGTVAFQYIFAILNTLQGFFIFLFHCMFNEEVRGALVKSFGIQKKKKRSQGSGGVLLHIISLIATHHDDGVLLHIMMIESIVTHDDDGVLLHIMMMESIATHHDDGVLLHIMMMESIATHRDDGVLLHFMMMEYCYTS</sequence>
<feature type="domain" description="GAIN-B" evidence="9">
    <location>
        <begin position="284"/>
        <end position="449"/>
    </location>
</feature>
<evidence type="ECO:0000256" key="3">
    <source>
        <dbReference type="ARBA" id="ARBA00022692"/>
    </source>
</evidence>
<dbReference type="Pfam" id="PF00002">
    <property type="entry name" value="7tm_2"/>
    <property type="match status" value="1"/>
</dbReference>
<dbReference type="PANTHER" id="PTHR12011:SF471">
    <property type="entry name" value="G-PROTEIN COUPLED RECEPTORS FAMILY 2 PROFILE 2 DOMAIN-CONTAINING PROTEIN"/>
    <property type="match status" value="1"/>
</dbReference>
<dbReference type="PROSITE" id="PS50221">
    <property type="entry name" value="GAIN_B"/>
    <property type="match status" value="1"/>
</dbReference>
<keyword evidence="12" id="KW-1185">Reference proteome</keyword>
<dbReference type="InterPro" id="IPR000832">
    <property type="entry name" value="GPCR_2_secretin-like"/>
</dbReference>
<dbReference type="InterPro" id="IPR001304">
    <property type="entry name" value="C-type_lectin-like"/>
</dbReference>
<evidence type="ECO:0000256" key="4">
    <source>
        <dbReference type="ARBA" id="ARBA00022989"/>
    </source>
</evidence>
<evidence type="ECO:0000256" key="2">
    <source>
        <dbReference type="ARBA" id="ARBA00007343"/>
    </source>
</evidence>
<evidence type="ECO:0000256" key="5">
    <source>
        <dbReference type="ARBA" id="ARBA00023136"/>
    </source>
</evidence>
<evidence type="ECO:0000313" key="11">
    <source>
        <dbReference type="EMBL" id="CAH1794342.1"/>
    </source>
</evidence>
<evidence type="ECO:0000256" key="6">
    <source>
        <dbReference type="ARBA" id="ARBA00023157"/>
    </source>
</evidence>
<dbReference type="PROSITE" id="PS50261">
    <property type="entry name" value="G_PROTEIN_RECEP_F2_4"/>
    <property type="match status" value="1"/>
</dbReference>
<dbReference type="InterPro" id="IPR057244">
    <property type="entry name" value="GAIN_B"/>
</dbReference>
<dbReference type="AlphaFoldDB" id="A0A8J1XY14"/>
<keyword evidence="3" id="KW-0812">Transmembrane</keyword>
<proteinExistence type="inferred from homology"/>
<dbReference type="CDD" id="cd00037">
    <property type="entry name" value="CLECT"/>
    <property type="match status" value="1"/>
</dbReference>
<reference evidence="11" key="1">
    <citation type="submission" date="2022-03" db="EMBL/GenBank/DDBJ databases">
        <authorList>
            <person name="Martin C."/>
        </authorList>
    </citation>
    <scope>NUCLEOTIDE SEQUENCE</scope>
</reference>
<feature type="domain" description="G-protein coupled receptors family 2 profile 2" evidence="10">
    <location>
        <begin position="458"/>
        <end position="697"/>
    </location>
</feature>
<dbReference type="EMBL" id="CAIIXF020000009">
    <property type="protein sequence ID" value="CAH1794342.1"/>
    <property type="molecule type" value="Genomic_DNA"/>
</dbReference>
<dbReference type="PANTHER" id="PTHR12011">
    <property type="entry name" value="ADHESION G-PROTEIN COUPLED RECEPTOR"/>
    <property type="match status" value="1"/>
</dbReference>
<dbReference type="InterPro" id="IPR016187">
    <property type="entry name" value="CTDL_fold"/>
</dbReference>
<dbReference type="Pfam" id="PF00059">
    <property type="entry name" value="Lectin_C"/>
    <property type="match status" value="1"/>
</dbReference>
<dbReference type="Gene3D" id="2.60.220.50">
    <property type="match status" value="1"/>
</dbReference>
<dbReference type="GO" id="GO:0005886">
    <property type="term" value="C:plasma membrane"/>
    <property type="evidence" value="ECO:0007669"/>
    <property type="project" value="TreeGrafter"/>
</dbReference>
<dbReference type="InterPro" id="IPR046338">
    <property type="entry name" value="GAIN_dom_sf"/>
</dbReference>
<dbReference type="SMART" id="SM00034">
    <property type="entry name" value="CLECT"/>
    <property type="match status" value="1"/>
</dbReference>
<protein>
    <submittedName>
        <fullName evidence="11">Uncharacterized protein</fullName>
    </submittedName>
</protein>
<dbReference type="OrthoDB" id="347083at2759"/>
<keyword evidence="7" id="KW-0325">Glycoprotein</keyword>